<dbReference type="CDD" id="cd00775">
    <property type="entry name" value="LysRS_core"/>
    <property type="match status" value="1"/>
</dbReference>
<evidence type="ECO:0000313" key="17">
    <source>
        <dbReference type="Proteomes" id="UP001249851"/>
    </source>
</evidence>
<dbReference type="Gene3D" id="2.40.50.140">
    <property type="entry name" value="Nucleic acid-binding proteins"/>
    <property type="match status" value="1"/>
</dbReference>
<keyword evidence="5" id="KW-0963">Cytoplasm</keyword>
<evidence type="ECO:0000256" key="4">
    <source>
        <dbReference type="ARBA" id="ARBA00015745"/>
    </source>
</evidence>
<dbReference type="PROSITE" id="PS50862">
    <property type="entry name" value="AA_TRNA_LIGASE_II"/>
    <property type="match status" value="1"/>
</dbReference>
<evidence type="ECO:0000256" key="12">
    <source>
        <dbReference type="ARBA" id="ARBA00048573"/>
    </source>
</evidence>
<keyword evidence="9" id="KW-0648">Protein biosynthesis</keyword>
<dbReference type="PANTHER" id="PTHR42918:SF9">
    <property type="entry name" value="LYSINE--TRNA LIGASE"/>
    <property type="match status" value="1"/>
</dbReference>
<dbReference type="CDD" id="cd04322">
    <property type="entry name" value="LysRS_N"/>
    <property type="match status" value="1"/>
</dbReference>
<dbReference type="NCBIfam" id="NF001756">
    <property type="entry name" value="PRK00484.1"/>
    <property type="match status" value="1"/>
</dbReference>
<dbReference type="GO" id="GO:0004824">
    <property type="term" value="F:lysine-tRNA ligase activity"/>
    <property type="evidence" value="ECO:0007669"/>
    <property type="project" value="UniProtKB-EC"/>
</dbReference>
<evidence type="ECO:0000256" key="11">
    <source>
        <dbReference type="ARBA" id="ARBA00030563"/>
    </source>
</evidence>
<dbReference type="AlphaFoldDB" id="A0AAD9PXR0"/>
<protein>
    <recommendedName>
        <fullName evidence="4 13">Lysine--tRNA ligase</fullName>
        <ecNumber evidence="3 13">6.1.1.6</ecNumber>
    </recommendedName>
    <alternativeName>
        <fullName evidence="11 13">Lysyl-tRNA synthetase</fullName>
    </alternativeName>
</protein>
<keyword evidence="10" id="KW-0030">Aminoacyl-tRNA synthetase</keyword>
<comment type="similarity">
    <text evidence="2">Belongs to the class-II aminoacyl-tRNA synthetase family.</text>
</comment>
<dbReference type="FunFam" id="2.40.50.140:FF:000050">
    <property type="entry name" value="Lysine--tRNA ligase"/>
    <property type="match status" value="1"/>
</dbReference>
<dbReference type="InterPro" id="IPR004364">
    <property type="entry name" value="Aa-tRNA-synt_II"/>
</dbReference>
<evidence type="ECO:0000256" key="1">
    <source>
        <dbReference type="ARBA" id="ARBA00004496"/>
    </source>
</evidence>
<evidence type="ECO:0000256" key="8">
    <source>
        <dbReference type="ARBA" id="ARBA00022840"/>
    </source>
</evidence>
<keyword evidence="7" id="KW-0547">Nucleotide-binding</keyword>
<dbReference type="Proteomes" id="UP001249851">
    <property type="component" value="Unassembled WGS sequence"/>
</dbReference>
<organism evidence="16 17">
    <name type="scientific">Acropora cervicornis</name>
    <name type="common">Staghorn coral</name>
    <dbReference type="NCBI Taxonomy" id="6130"/>
    <lineage>
        <taxon>Eukaryota</taxon>
        <taxon>Metazoa</taxon>
        <taxon>Cnidaria</taxon>
        <taxon>Anthozoa</taxon>
        <taxon>Hexacorallia</taxon>
        <taxon>Scleractinia</taxon>
        <taxon>Astrocoeniina</taxon>
        <taxon>Acroporidae</taxon>
        <taxon>Acropora</taxon>
    </lineage>
</organism>
<dbReference type="Pfam" id="PF01336">
    <property type="entry name" value="tRNA_anti-codon"/>
    <property type="match status" value="1"/>
</dbReference>
<dbReference type="GO" id="GO:0005524">
    <property type="term" value="F:ATP binding"/>
    <property type="evidence" value="ECO:0007669"/>
    <property type="project" value="UniProtKB-KW"/>
</dbReference>
<dbReference type="GO" id="GO:0005829">
    <property type="term" value="C:cytosol"/>
    <property type="evidence" value="ECO:0007669"/>
    <property type="project" value="TreeGrafter"/>
</dbReference>
<name>A0AAD9PXR0_ACRCE</name>
<dbReference type="InterPro" id="IPR018149">
    <property type="entry name" value="Lys-tRNA-synth_II_C"/>
</dbReference>
<keyword evidence="8" id="KW-0067">ATP-binding</keyword>
<dbReference type="Gene3D" id="3.30.930.10">
    <property type="entry name" value="Bira Bifunctional Protein, Domain 2"/>
    <property type="match status" value="1"/>
</dbReference>
<dbReference type="PANTHER" id="PTHR42918">
    <property type="entry name" value="LYSYL-TRNA SYNTHETASE"/>
    <property type="match status" value="1"/>
</dbReference>
<evidence type="ECO:0000256" key="14">
    <source>
        <dbReference type="SAM" id="MobiDB-lite"/>
    </source>
</evidence>
<dbReference type="PIRSF" id="PIRSF039101">
    <property type="entry name" value="LysRS2"/>
    <property type="match status" value="1"/>
</dbReference>
<evidence type="ECO:0000256" key="13">
    <source>
        <dbReference type="RuleBase" id="RU003748"/>
    </source>
</evidence>
<comment type="catalytic activity">
    <reaction evidence="12 13">
        <text>tRNA(Lys) + L-lysine + ATP = L-lysyl-tRNA(Lys) + AMP + diphosphate</text>
        <dbReference type="Rhea" id="RHEA:20792"/>
        <dbReference type="Rhea" id="RHEA-COMP:9696"/>
        <dbReference type="Rhea" id="RHEA-COMP:9697"/>
        <dbReference type="ChEBI" id="CHEBI:30616"/>
        <dbReference type="ChEBI" id="CHEBI:32551"/>
        <dbReference type="ChEBI" id="CHEBI:33019"/>
        <dbReference type="ChEBI" id="CHEBI:78442"/>
        <dbReference type="ChEBI" id="CHEBI:78529"/>
        <dbReference type="ChEBI" id="CHEBI:456215"/>
        <dbReference type="EC" id="6.1.1.6"/>
    </reaction>
</comment>
<dbReference type="SUPFAM" id="SSF50249">
    <property type="entry name" value="Nucleic acid-binding proteins"/>
    <property type="match status" value="1"/>
</dbReference>
<dbReference type="GO" id="GO:0005739">
    <property type="term" value="C:mitochondrion"/>
    <property type="evidence" value="ECO:0007669"/>
    <property type="project" value="TreeGrafter"/>
</dbReference>
<evidence type="ECO:0000256" key="3">
    <source>
        <dbReference type="ARBA" id="ARBA00013166"/>
    </source>
</evidence>
<sequence>MFSRVLFSRTAPAHWRFIQLLTNQKALFRTHEGNIFFTSMADAGGEEKLSKNEIKRRLKAEKKAKEKQAKEEASKAQSGPAVEKKKDELEEETLDPNQYYKIRSQAVEALKLSDEPPYPHKFNVSISLAGFIEKYKDIEDGTWHEDVVSVSGRIHAKRLSGAKLIFYDLRGEGVKLQVMADAKASEQDYAATHNKIKRGDIIGVKGKPGKTKKGELSILPSHVMLLAPCLHMLPHLHFGLKDKETRFRQRYLDLILNDKVKEKFIVRAKIINYIRKFLDDLGFLEVETPLMNMIPGGAAAKPFITHHNELDMDLYMRVAPELYHKMLVVGGIDRVYEIGRQFRNEGIDMTHNPEFTTCEFYMAYADYNDLMELTEVMLSGMVKTLTGGYVITYHPNATDPDNLGEPLTVDFTPPFKRLQMVPDLEKLLNTKLPDPSEFGTPEARQLFDDLCVKHNVECSAPRTTTRLLDKLVGEFLEESCVNPTFIIDHPQIMSPLSKWHRLVPGLSERFELFVCRKEICNSYTELNDPVVQREMFRLQSKDKSAGDDEAMFVDENFCTALEFGLPPTAGWGLGVDRLTMFLTDSNNIKVCTLSIHPNPN</sequence>
<reference evidence="16" key="1">
    <citation type="journal article" date="2023" name="G3 (Bethesda)">
        <title>Whole genome assembly and annotation of the endangered Caribbean coral Acropora cervicornis.</title>
        <authorList>
            <person name="Selwyn J.D."/>
            <person name="Vollmer S.V."/>
        </authorList>
    </citation>
    <scope>NUCLEOTIDE SEQUENCE</scope>
    <source>
        <strain evidence="16">K2</strain>
    </source>
</reference>
<dbReference type="InterPro" id="IPR034762">
    <property type="entry name" value="Lys-tRNA-ligase_II_bac/euk"/>
</dbReference>
<evidence type="ECO:0000256" key="5">
    <source>
        <dbReference type="ARBA" id="ARBA00022490"/>
    </source>
</evidence>
<feature type="compositionally biased region" description="Basic and acidic residues" evidence="14">
    <location>
        <begin position="59"/>
        <end position="74"/>
    </location>
</feature>
<dbReference type="SUPFAM" id="SSF55681">
    <property type="entry name" value="Class II aaRS and biotin synthetases"/>
    <property type="match status" value="1"/>
</dbReference>
<dbReference type="InterPro" id="IPR002313">
    <property type="entry name" value="Lys-tRNA-ligase_II"/>
</dbReference>
<feature type="domain" description="Aminoacyl-transfer RNA synthetases class-II family profile" evidence="15">
    <location>
        <begin position="264"/>
        <end position="597"/>
    </location>
</feature>
<gene>
    <name evidence="16" type="ORF">P5673_028246</name>
</gene>
<evidence type="ECO:0000256" key="2">
    <source>
        <dbReference type="ARBA" id="ARBA00008226"/>
    </source>
</evidence>
<dbReference type="Pfam" id="PF00152">
    <property type="entry name" value="tRNA-synt_2"/>
    <property type="match status" value="1"/>
</dbReference>
<dbReference type="GO" id="GO:0000049">
    <property type="term" value="F:tRNA binding"/>
    <property type="evidence" value="ECO:0007669"/>
    <property type="project" value="TreeGrafter"/>
</dbReference>
<comment type="subcellular location">
    <subcellularLocation>
        <location evidence="1">Cytoplasm</location>
    </subcellularLocation>
</comment>
<dbReference type="InterPro" id="IPR044136">
    <property type="entry name" value="Lys-tRNA-ligase_II_N"/>
</dbReference>
<dbReference type="InterPro" id="IPR006195">
    <property type="entry name" value="aa-tRNA-synth_II"/>
</dbReference>
<dbReference type="InterPro" id="IPR045864">
    <property type="entry name" value="aa-tRNA-synth_II/BPL/LPL"/>
</dbReference>
<evidence type="ECO:0000259" key="15">
    <source>
        <dbReference type="PROSITE" id="PS50862"/>
    </source>
</evidence>
<reference evidence="16" key="2">
    <citation type="journal article" date="2023" name="Science">
        <title>Genomic signatures of disease resistance in endangered staghorn corals.</title>
        <authorList>
            <person name="Vollmer S.V."/>
            <person name="Selwyn J.D."/>
            <person name="Despard B.A."/>
            <person name="Roesel C.L."/>
        </authorList>
    </citation>
    <scope>NUCLEOTIDE SEQUENCE</scope>
    <source>
        <strain evidence="16">K2</strain>
    </source>
</reference>
<proteinExistence type="inferred from homology"/>
<dbReference type="HAMAP" id="MF_00252">
    <property type="entry name" value="Lys_tRNA_synth_class2"/>
    <property type="match status" value="1"/>
</dbReference>
<dbReference type="InterPro" id="IPR004365">
    <property type="entry name" value="NA-bd_OB_tRNA"/>
</dbReference>
<accession>A0AAD9PXR0</accession>
<feature type="region of interest" description="Disordered" evidence="14">
    <location>
        <begin position="59"/>
        <end position="90"/>
    </location>
</feature>
<evidence type="ECO:0000256" key="10">
    <source>
        <dbReference type="ARBA" id="ARBA00023146"/>
    </source>
</evidence>
<keyword evidence="17" id="KW-1185">Reference proteome</keyword>
<keyword evidence="6 16" id="KW-0436">Ligase</keyword>
<evidence type="ECO:0000256" key="9">
    <source>
        <dbReference type="ARBA" id="ARBA00022917"/>
    </source>
</evidence>
<dbReference type="EC" id="6.1.1.6" evidence="3 13"/>
<dbReference type="GO" id="GO:0006430">
    <property type="term" value="P:lysyl-tRNA aminoacylation"/>
    <property type="evidence" value="ECO:0007669"/>
    <property type="project" value="InterPro"/>
</dbReference>
<dbReference type="EMBL" id="JARQWQ010000103">
    <property type="protein sequence ID" value="KAK2551025.1"/>
    <property type="molecule type" value="Genomic_DNA"/>
</dbReference>
<evidence type="ECO:0000256" key="6">
    <source>
        <dbReference type="ARBA" id="ARBA00022598"/>
    </source>
</evidence>
<dbReference type="InterPro" id="IPR012340">
    <property type="entry name" value="NA-bd_OB-fold"/>
</dbReference>
<dbReference type="FunFam" id="3.30.930.10:FF:000238">
    <property type="entry name" value="Lysine--tRNA ligase"/>
    <property type="match status" value="1"/>
</dbReference>
<dbReference type="PRINTS" id="PR00982">
    <property type="entry name" value="TRNASYNTHLYS"/>
</dbReference>
<dbReference type="GO" id="GO:0017101">
    <property type="term" value="C:aminoacyl-tRNA synthetase multienzyme complex"/>
    <property type="evidence" value="ECO:0007669"/>
    <property type="project" value="TreeGrafter"/>
</dbReference>
<evidence type="ECO:0000256" key="7">
    <source>
        <dbReference type="ARBA" id="ARBA00022741"/>
    </source>
</evidence>
<evidence type="ECO:0000313" key="16">
    <source>
        <dbReference type="EMBL" id="KAK2551025.1"/>
    </source>
</evidence>
<dbReference type="NCBIfam" id="TIGR00499">
    <property type="entry name" value="lysS_bact"/>
    <property type="match status" value="1"/>
</dbReference>
<comment type="caution">
    <text evidence="16">The sequence shown here is derived from an EMBL/GenBank/DDBJ whole genome shotgun (WGS) entry which is preliminary data.</text>
</comment>